<accession>A0A8J3D212</accession>
<dbReference type="AlphaFoldDB" id="A0A8J3D212"/>
<gene>
    <name evidence="3" type="ORF">GCM10007390_11050</name>
</gene>
<dbReference type="GO" id="GO:0004713">
    <property type="term" value="F:protein tyrosine kinase activity"/>
    <property type="evidence" value="ECO:0007669"/>
    <property type="project" value="TreeGrafter"/>
</dbReference>
<comment type="caution">
    <text evidence="3">The sequence shown here is derived from an EMBL/GenBank/DDBJ whole genome shotgun (WGS) entry which is preliminary data.</text>
</comment>
<sequence length="337" mass="37297">MPENLSVSPSGIVEVSLADIFSFFKRYWLILFLAGLLSGGIGYGLSWMVPLEFESTAKILPEYGTGLGGAGGLSDLASLAGISLGKNNSEAIRPDLYPSILASMPFLLELLSTPLPTSDGKKVDLVTYLDKKAKPLTPIQLAQSDTLIILSTDQERALKNVRSRVSAGIDKMSGVLTVEVKMPDPTLAAACATFSLNYLKDFVTEYRGGKKTEKVAFLRQQMAEAKEKYRRAEVVLNAYRDRNRNAYTNVAKIEEQRLQNDYLQAQTLYGELSRQLEAARLQALEDSPVIKVLEPPMVPNWKSTPKRSLYALGFAVFGGLVALLFILFQREKIHRRL</sequence>
<organism evidence="3 4">
    <name type="scientific">Persicitalea jodogahamensis</name>
    <dbReference type="NCBI Taxonomy" id="402147"/>
    <lineage>
        <taxon>Bacteria</taxon>
        <taxon>Pseudomonadati</taxon>
        <taxon>Bacteroidota</taxon>
        <taxon>Cytophagia</taxon>
        <taxon>Cytophagales</taxon>
        <taxon>Spirosomataceae</taxon>
        <taxon>Persicitalea</taxon>
    </lineage>
</organism>
<feature type="transmembrane region" description="Helical" evidence="2">
    <location>
        <begin position="309"/>
        <end position="328"/>
    </location>
</feature>
<dbReference type="PANTHER" id="PTHR32309">
    <property type="entry name" value="TYROSINE-PROTEIN KINASE"/>
    <property type="match status" value="1"/>
</dbReference>
<protein>
    <recommendedName>
        <fullName evidence="5">Lipopolysaccharide biosynthesis protein</fullName>
    </recommendedName>
</protein>
<keyword evidence="2" id="KW-0812">Transmembrane</keyword>
<feature type="coiled-coil region" evidence="1">
    <location>
        <begin position="215"/>
        <end position="256"/>
    </location>
</feature>
<dbReference type="Proteomes" id="UP000598271">
    <property type="component" value="Unassembled WGS sequence"/>
</dbReference>
<reference evidence="3 4" key="1">
    <citation type="journal article" date="2014" name="Int. J. Syst. Evol. Microbiol.">
        <title>Complete genome sequence of Corynebacterium casei LMG S-19264T (=DSM 44701T), isolated from a smear-ripened cheese.</title>
        <authorList>
            <consortium name="US DOE Joint Genome Institute (JGI-PGF)"/>
            <person name="Walter F."/>
            <person name="Albersmeier A."/>
            <person name="Kalinowski J."/>
            <person name="Ruckert C."/>
        </authorList>
    </citation>
    <scope>NUCLEOTIDE SEQUENCE [LARGE SCALE GENOMIC DNA]</scope>
    <source>
        <strain evidence="3 4">KCTC 12866</strain>
    </source>
</reference>
<evidence type="ECO:0000313" key="4">
    <source>
        <dbReference type="Proteomes" id="UP000598271"/>
    </source>
</evidence>
<evidence type="ECO:0000313" key="3">
    <source>
        <dbReference type="EMBL" id="GHB59180.1"/>
    </source>
</evidence>
<keyword evidence="2" id="KW-1133">Transmembrane helix</keyword>
<keyword evidence="1" id="KW-0175">Coiled coil</keyword>
<evidence type="ECO:0008006" key="5">
    <source>
        <dbReference type="Google" id="ProtNLM"/>
    </source>
</evidence>
<keyword evidence="4" id="KW-1185">Reference proteome</keyword>
<evidence type="ECO:0000256" key="1">
    <source>
        <dbReference type="SAM" id="Coils"/>
    </source>
</evidence>
<proteinExistence type="predicted"/>
<keyword evidence="2" id="KW-0472">Membrane</keyword>
<dbReference type="EMBL" id="BMXF01000001">
    <property type="protein sequence ID" value="GHB59180.1"/>
    <property type="molecule type" value="Genomic_DNA"/>
</dbReference>
<dbReference type="PANTHER" id="PTHR32309:SF13">
    <property type="entry name" value="FERRIC ENTEROBACTIN TRANSPORT PROTEIN FEPE"/>
    <property type="match status" value="1"/>
</dbReference>
<dbReference type="GO" id="GO:0005886">
    <property type="term" value="C:plasma membrane"/>
    <property type="evidence" value="ECO:0007669"/>
    <property type="project" value="TreeGrafter"/>
</dbReference>
<evidence type="ECO:0000256" key="2">
    <source>
        <dbReference type="SAM" id="Phobius"/>
    </source>
</evidence>
<dbReference type="InterPro" id="IPR050445">
    <property type="entry name" value="Bact_polysacc_biosynth/exp"/>
</dbReference>
<dbReference type="RefSeq" id="WP_189563333.1">
    <property type="nucleotide sequence ID" value="NZ_BMXF01000001.1"/>
</dbReference>
<name>A0A8J3D212_9BACT</name>
<feature type="transmembrane region" description="Helical" evidence="2">
    <location>
        <begin position="27"/>
        <end position="49"/>
    </location>
</feature>